<evidence type="ECO:0000313" key="9">
    <source>
        <dbReference type="Proteomes" id="UP000233458"/>
    </source>
</evidence>
<reference evidence="8 9" key="1">
    <citation type="submission" date="2017-10" db="EMBL/GenBank/DDBJ databases">
        <title>Biodiversity and function of Thalassospira species in the particle-attached aromatic-hydrocarbon-degrading consortia from the surface seawater of the China South Sea.</title>
        <authorList>
            <person name="Dong C."/>
            <person name="Liu R."/>
            <person name="Shao Z."/>
        </authorList>
    </citation>
    <scope>NUCLEOTIDE SEQUENCE [LARGE SCALE GENOMIC DNA]</scope>
    <source>
        <strain evidence="8 9">CSC3H3</strain>
    </source>
</reference>
<keyword evidence="3 7" id="KW-0732">Signal</keyword>
<feature type="signal peptide" evidence="7">
    <location>
        <begin position="1"/>
        <end position="36"/>
    </location>
</feature>
<keyword evidence="5" id="KW-0998">Cell outer membrane</keyword>
<feature type="compositionally biased region" description="Acidic residues" evidence="6">
    <location>
        <begin position="82"/>
        <end position="92"/>
    </location>
</feature>
<evidence type="ECO:0000256" key="6">
    <source>
        <dbReference type="SAM" id="MobiDB-lite"/>
    </source>
</evidence>
<evidence type="ECO:0000256" key="1">
    <source>
        <dbReference type="ARBA" id="ARBA00004442"/>
    </source>
</evidence>
<comment type="subcellular location">
    <subcellularLocation>
        <location evidence="1">Cell outer membrane</location>
    </subcellularLocation>
</comment>
<evidence type="ECO:0000256" key="3">
    <source>
        <dbReference type="ARBA" id="ARBA00022729"/>
    </source>
</evidence>
<comment type="similarity">
    <text evidence="2">Belongs to the MipA/OmpV family.</text>
</comment>
<feature type="region of interest" description="Disordered" evidence="6">
    <location>
        <begin position="75"/>
        <end position="96"/>
    </location>
</feature>
<evidence type="ECO:0000313" key="8">
    <source>
        <dbReference type="EMBL" id="AUG53667.1"/>
    </source>
</evidence>
<proteinExistence type="inferred from homology"/>
<name>A0ABN5FFY8_9PROT</name>
<evidence type="ECO:0000256" key="2">
    <source>
        <dbReference type="ARBA" id="ARBA00005722"/>
    </source>
</evidence>
<organism evidence="8 9">
    <name type="scientific">Thalassospira marina</name>
    <dbReference type="NCBI Taxonomy" id="2048283"/>
    <lineage>
        <taxon>Bacteria</taxon>
        <taxon>Pseudomonadati</taxon>
        <taxon>Pseudomonadota</taxon>
        <taxon>Alphaproteobacteria</taxon>
        <taxon>Rhodospirillales</taxon>
        <taxon>Thalassospiraceae</taxon>
        <taxon>Thalassospira</taxon>
    </lineage>
</organism>
<dbReference type="RefSeq" id="WP_101285195.1">
    <property type="nucleotide sequence ID" value="NZ_CP024199.1"/>
</dbReference>
<protein>
    <submittedName>
        <fullName evidence="8">Structural protein MipA</fullName>
    </submittedName>
</protein>
<dbReference type="PANTHER" id="PTHR38776:SF1">
    <property type="entry name" value="MLTA-INTERACTING PROTEIN-RELATED"/>
    <property type="match status" value="1"/>
</dbReference>
<feature type="chain" id="PRO_5046693402" evidence="7">
    <location>
        <begin position="37"/>
        <end position="320"/>
    </location>
</feature>
<keyword evidence="4" id="KW-0472">Membrane</keyword>
<dbReference type="PANTHER" id="PTHR38776">
    <property type="entry name" value="MLTA-INTERACTING PROTEIN-RELATED"/>
    <property type="match status" value="1"/>
</dbReference>
<dbReference type="EMBL" id="CP024199">
    <property type="protein sequence ID" value="AUG53667.1"/>
    <property type="molecule type" value="Genomic_DNA"/>
</dbReference>
<dbReference type="Proteomes" id="UP000233458">
    <property type="component" value="Chromosome"/>
</dbReference>
<sequence>MQLNNKIQGMAYLAIAFGAGVCAMAVVLTFSESAHAQTAQTLVSGTAMAGEGSPAPVQSGSNQPVSLVPETAEANTNAGGEAGDDNDDDDTADPWLGGKWQIGALGTVSTSIYRDGDDWELGGLPMVAYDAERLHVGVDGLRATVWQNDRFSVSAIGSVRFSPFDSGDGPYLAGMEDRDLAFEAGASFSAQVGPGEITASHLFDVSDAHNGQEIDISYSQPTQLSAVTLVWGGGVTWQSEKLTQYMVGVNRREARANRAYYNPDDAFIPHLDLTVSYPVYDGLALIGQTGVQFLPDVYTDSPIVDKDYLVNFSLGVVYTF</sequence>
<evidence type="ECO:0000256" key="7">
    <source>
        <dbReference type="SAM" id="SignalP"/>
    </source>
</evidence>
<gene>
    <name evidence="8" type="ORF">CSC3H3_13795</name>
</gene>
<dbReference type="InterPro" id="IPR010583">
    <property type="entry name" value="MipA"/>
</dbReference>
<evidence type="ECO:0000256" key="4">
    <source>
        <dbReference type="ARBA" id="ARBA00023136"/>
    </source>
</evidence>
<accession>A0ABN5FFY8</accession>
<keyword evidence="9" id="KW-1185">Reference proteome</keyword>
<evidence type="ECO:0000256" key="5">
    <source>
        <dbReference type="ARBA" id="ARBA00023237"/>
    </source>
</evidence>
<dbReference type="Pfam" id="PF06629">
    <property type="entry name" value="MipA"/>
    <property type="match status" value="1"/>
</dbReference>